<name>A0AAE0JY34_9PEZI</name>
<reference evidence="2" key="2">
    <citation type="submission" date="2023-06" db="EMBL/GenBank/DDBJ databases">
        <authorList>
            <consortium name="Lawrence Berkeley National Laboratory"/>
            <person name="Haridas S."/>
            <person name="Hensen N."/>
            <person name="Bonometti L."/>
            <person name="Westerberg I."/>
            <person name="Brannstrom I.O."/>
            <person name="Guillou S."/>
            <person name="Cros-Aarteil S."/>
            <person name="Calhoun S."/>
            <person name="Kuo A."/>
            <person name="Mondo S."/>
            <person name="Pangilinan J."/>
            <person name="Riley R."/>
            <person name="Labutti K."/>
            <person name="Andreopoulos B."/>
            <person name="Lipzen A."/>
            <person name="Chen C."/>
            <person name="Yanf M."/>
            <person name="Daum C."/>
            <person name="Ng V."/>
            <person name="Clum A."/>
            <person name="Steindorff A."/>
            <person name="Ohm R."/>
            <person name="Martin F."/>
            <person name="Silar P."/>
            <person name="Natvig D."/>
            <person name="Lalanne C."/>
            <person name="Gautier V."/>
            <person name="Ament-Velasquez S.L."/>
            <person name="Kruys A."/>
            <person name="Hutchinson M.I."/>
            <person name="Powell A.J."/>
            <person name="Barry K."/>
            <person name="Miller A.N."/>
            <person name="Grigoriev I.V."/>
            <person name="Debuchy R."/>
            <person name="Gladieux P."/>
            <person name="Thoren M.H."/>
            <person name="Johannesson H."/>
        </authorList>
    </citation>
    <scope>NUCLEOTIDE SEQUENCE</scope>
    <source>
        <strain evidence="2">CBS 958.72</strain>
    </source>
</reference>
<comment type="caution">
    <text evidence="2">The sequence shown here is derived from an EMBL/GenBank/DDBJ whole genome shotgun (WGS) entry which is preliminary data.</text>
</comment>
<keyword evidence="3" id="KW-1185">Reference proteome</keyword>
<evidence type="ECO:0008006" key="4">
    <source>
        <dbReference type="Google" id="ProtNLM"/>
    </source>
</evidence>
<gene>
    <name evidence="2" type="ORF">B0T24DRAFT_597579</name>
</gene>
<feature type="region of interest" description="Disordered" evidence="1">
    <location>
        <begin position="316"/>
        <end position="356"/>
    </location>
</feature>
<feature type="compositionally biased region" description="Basic and acidic residues" evidence="1">
    <location>
        <begin position="54"/>
        <end position="75"/>
    </location>
</feature>
<feature type="compositionally biased region" description="Basic and acidic residues" evidence="1">
    <location>
        <begin position="316"/>
        <end position="327"/>
    </location>
</feature>
<sequence>MAVLFDLDAPDVEQPPLWAMANGNAIGIGNGSNAVTGGLQPLLQQLQLPPPQDQGERDQEQEQENQRDEAHEPAVRENPNQNSMTQALGCYPIVKSVAASLDLNTLDNLSRTCRQIRAGLLQYRKPLLVSTLHCSREHLPVDPNEALRYRARASNWFYMVEDGFRFNDTPKAGQCARDMVAECRRCGTVICRNCAVKPPTSLILRNRLRRLCVPCTKAPLGFLVKPQLGPEVSLASDYMERAICKCSSDGVWLCQPCGKSIRTSDDDYNNIWRWRYQYTESLGGLGTGIGEGDRGVICGREEECCGGREREVVTDCDAEDAREKELQQPETPGESDNRGLGLEPIDSHASSSSSISSSSASCINVGAGSSSSVGGSRSPALKNHRVTYHHRTGLDSGDGRTPSPALLGPGYERHEIEGIGGVVKKKLVRMVKIGACVPEFDDERVRGEKLGREIRGELRSWCGWCLRVIPGKKDYEASKARGKGKD</sequence>
<organism evidence="2 3">
    <name type="scientific">Lasiosphaeria ovina</name>
    <dbReference type="NCBI Taxonomy" id="92902"/>
    <lineage>
        <taxon>Eukaryota</taxon>
        <taxon>Fungi</taxon>
        <taxon>Dikarya</taxon>
        <taxon>Ascomycota</taxon>
        <taxon>Pezizomycotina</taxon>
        <taxon>Sordariomycetes</taxon>
        <taxon>Sordariomycetidae</taxon>
        <taxon>Sordariales</taxon>
        <taxon>Lasiosphaeriaceae</taxon>
        <taxon>Lasiosphaeria</taxon>
    </lineage>
</organism>
<dbReference type="InterPro" id="IPR011011">
    <property type="entry name" value="Znf_FYVE_PHD"/>
</dbReference>
<dbReference type="EMBL" id="JAULSN010000008">
    <property type="protein sequence ID" value="KAK3365821.1"/>
    <property type="molecule type" value="Genomic_DNA"/>
</dbReference>
<reference evidence="2" key="1">
    <citation type="journal article" date="2023" name="Mol. Phylogenet. Evol.">
        <title>Genome-scale phylogeny and comparative genomics of the fungal order Sordariales.</title>
        <authorList>
            <person name="Hensen N."/>
            <person name="Bonometti L."/>
            <person name="Westerberg I."/>
            <person name="Brannstrom I.O."/>
            <person name="Guillou S."/>
            <person name="Cros-Aarteil S."/>
            <person name="Calhoun S."/>
            <person name="Haridas S."/>
            <person name="Kuo A."/>
            <person name="Mondo S."/>
            <person name="Pangilinan J."/>
            <person name="Riley R."/>
            <person name="LaButti K."/>
            <person name="Andreopoulos B."/>
            <person name="Lipzen A."/>
            <person name="Chen C."/>
            <person name="Yan M."/>
            <person name="Daum C."/>
            <person name="Ng V."/>
            <person name="Clum A."/>
            <person name="Steindorff A."/>
            <person name="Ohm R.A."/>
            <person name="Martin F."/>
            <person name="Silar P."/>
            <person name="Natvig D.O."/>
            <person name="Lalanne C."/>
            <person name="Gautier V."/>
            <person name="Ament-Velasquez S.L."/>
            <person name="Kruys A."/>
            <person name="Hutchinson M.I."/>
            <person name="Powell A.J."/>
            <person name="Barry K."/>
            <person name="Miller A.N."/>
            <person name="Grigoriev I.V."/>
            <person name="Debuchy R."/>
            <person name="Gladieux P."/>
            <person name="Hiltunen Thoren M."/>
            <person name="Johannesson H."/>
        </authorList>
    </citation>
    <scope>NUCLEOTIDE SEQUENCE</scope>
    <source>
        <strain evidence="2">CBS 958.72</strain>
    </source>
</reference>
<dbReference type="Proteomes" id="UP001287356">
    <property type="component" value="Unassembled WGS sequence"/>
</dbReference>
<feature type="region of interest" description="Disordered" evidence="1">
    <location>
        <begin position="390"/>
        <end position="409"/>
    </location>
</feature>
<feature type="compositionally biased region" description="Low complexity" evidence="1">
    <location>
        <begin position="347"/>
        <end position="356"/>
    </location>
</feature>
<dbReference type="AlphaFoldDB" id="A0AAE0JY34"/>
<accession>A0AAE0JY34</accession>
<feature type="region of interest" description="Disordered" evidence="1">
    <location>
        <begin position="46"/>
        <end position="83"/>
    </location>
</feature>
<protein>
    <recommendedName>
        <fullName evidence="4">Sulfate transporter protein</fullName>
    </recommendedName>
</protein>
<evidence type="ECO:0000313" key="2">
    <source>
        <dbReference type="EMBL" id="KAK3365821.1"/>
    </source>
</evidence>
<dbReference type="SUPFAM" id="SSF57903">
    <property type="entry name" value="FYVE/PHD zinc finger"/>
    <property type="match status" value="1"/>
</dbReference>
<evidence type="ECO:0000313" key="3">
    <source>
        <dbReference type="Proteomes" id="UP001287356"/>
    </source>
</evidence>
<evidence type="ECO:0000256" key="1">
    <source>
        <dbReference type="SAM" id="MobiDB-lite"/>
    </source>
</evidence>
<proteinExistence type="predicted"/>